<proteinExistence type="predicted"/>
<evidence type="ECO:0000256" key="1">
    <source>
        <dbReference type="SAM" id="Coils"/>
    </source>
</evidence>
<evidence type="ECO:0000313" key="3">
    <source>
        <dbReference type="EMBL" id="CAB4203413.1"/>
    </source>
</evidence>
<feature type="coiled-coil region" evidence="1">
    <location>
        <begin position="129"/>
        <end position="163"/>
    </location>
</feature>
<dbReference type="EMBL" id="LR797331">
    <property type="protein sequence ID" value="CAB4203413.1"/>
    <property type="molecule type" value="Genomic_DNA"/>
</dbReference>
<feature type="compositionally biased region" description="Polar residues" evidence="2">
    <location>
        <begin position="9"/>
        <end position="18"/>
    </location>
</feature>
<feature type="region of interest" description="Disordered" evidence="2">
    <location>
        <begin position="1"/>
        <end position="20"/>
    </location>
</feature>
<reference evidence="3" key="1">
    <citation type="submission" date="2020-05" db="EMBL/GenBank/DDBJ databases">
        <authorList>
            <person name="Chiriac C."/>
            <person name="Salcher M."/>
            <person name="Ghai R."/>
            <person name="Kavagutti S V."/>
        </authorList>
    </citation>
    <scope>NUCLEOTIDE SEQUENCE</scope>
</reference>
<evidence type="ECO:0000256" key="2">
    <source>
        <dbReference type="SAM" id="MobiDB-lite"/>
    </source>
</evidence>
<organism evidence="3">
    <name type="scientific">uncultured Caudovirales phage</name>
    <dbReference type="NCBI Taxonomy" id="2100421"/>
    <lineage>
        <taxon>Viruses</taxon>
        <taxon>Duplodnaviria</taxon>
        <taxon>Heunggongvirae</taxon>
        <taxon>Uroviricota</taxon>
        <taxon>Caudoviricetes</taxon>
        <taxon>Peduoviridae</taxon>
        <taxon>Maltschvirus</taxon>
        <taxon>Maltschvirus maltsch</taxon>
    </lineage>
</organism>
<sequence>MSRPDATPVTVTTDSSFGDGTIRESHPAFGMVSITHTQGRRHLFGSALESHQNYVVLRIKRAERNHSLGRDWFFAREQYIEIALSHAQYAAMISTPNTGDGVPCTIAWVKGEGMIPDFEPTETETAKVRATVEEKTRALEGALREARAEIEKLLEKSPAKTRNAVLGALDTASRKSVGGVPFYVESVREAVEKTVSHAKAEVESFITSAVHRIGLGEIAKRGEDALKLLSGPAEKHDDVEGS</sequence>
<protein>
    <submittedName>
        <fullName evidence="3">Uncharacterized protein</fullName>
    </submittedName>
</protein>
<keyword evidence="1" id="KW-0175">Coiled coil</keyword>
<name>A0A6J5S587_9CAUD</name>
<accession>A0A6J5S587</accession>
<gene>
    <name evidence="3" type="ORF">UFOVP1382_31</name>
</gene>